<dbReference type="Gene3D" id="2.160.20.70">
    <property type="match status" value="1"/>
</dbReference>
<dbReference type="HAMAP" id="MF_00267">
    <property type="entry name" value="MinC"/>
    <property type="match status" value="1"/>
</dbReference>
<gene>
    <name evidence="7" type="primary">minC</name>
    <name evidence="10" type="ORF">DXX99_08150</name>
</gene>
<comment type="similarity">
    <text evidence="1 7">Belongs to the MinC family.</text>
</comment>
<dbReference type="SUPFAM" id="SSF63848">
    <property type="entry name" value="Cell-division inhibitor MinC, C-terminal domain"/>
    <property type="match status" value="1"/>
</dbReference>
<dbReference type="Pfam" id="PF03775">
    <property type="entry name" value="MinC_C"/>
    <property type="match status" value="1"/>
</dbReference>
<evidence type="ECO:0000256" key="7">
    <source>
        <dbReference type="HAMAP-Rule" id="MF_00267"/>
    </source>
</evidence>
<dbReference type="InterPro" id="IPR016098">
    <property type="entry name" value="CAP/MinC_C"/>
</dbReference>
<comment type="subunit">
    <text evidence="6 7">Interacts with MinD and FtsZ.</text>
</comment>
<feature type="domain" description="Septum formation inhibitor MinC N-terminal" evidence="9">
    <location>
        <begin position="6"/>
        <end position="74"/>
    </location>
</feature>
<keyword evidence="4 7" id="KW-0131">Cell cycle</keyword>
<evidence type="ECO:0000256" key="4">
    <source>
        <dbReference type="ARBA" id="ARBA00023306"/>
    </source>
</evidence>
<reference evidence="10 11" key="1">
    <citation type="submission" date="2018-08" db="EMBL/GenBank/DDBJ databases">
        <title>Form III RuBisCO-mediated autotrophy in Thermodesulfobium bacteria.</title>
        <authorList>
            <person name="Toshchakov S.V."/>
            <person name="Kublanov I.V."/>
            <person name="Frolov E."/>
            <person name="Bonch-Osmolovskaya E.A."/>
            <person name="Tourova T.P."/>
            <person name="Chernych N.A."/>
            <person name="Lebedinsky A.V."/>
        </authorList>
    </citation>
    <scope>NUCLEOTIDE SEQUENCE [LARGE SCALE GENOMIC DNA]</scope>
    <source>
        <strain evidence="10 11">SR</strain>
    </source>
</reference>
<keyword evidence="11" id="KW-1185">Reference proteome</keyword>
<evidence type="ECO:0000259" key="9">
    <source>
        <dbReference type="Pfam" id="PF05209"/>
    </source>
</evidence>
<evidence type="ECO:0000256" key="1">
    <source>
        <dbReference type="ARBA" id="ARBA00006291"/>
    </source>
</evidence>
<dbReference type="InterPro" id="IPR005526">
    <property type="entry name" value="Septum_form_inhib_MinC_C"/>
</dbReference>
<comment type="caution">
    <text evidence="10">The sequence shown here is derived from an EMBL/GenBank/DDBJ whole genome shotgun (WGS) entry which is preliminary data.</text>
</comment>
<keyword evidence="2 7" id="KW-0132">Cell division</keyword>
<evidence type="ECO:0000256" key="3">
    <source>
        <dbReference type="ARBA" id="ARBA00023210"/>
    </source>
</evidence>
<keyword evidence="3 7" id="KW-0717">Septation</keyword>
<evidence type="ECO:0000313" key="11">
    <source>
        <dbReference type="Proteomes" id="UP000256329"/>
    </source>
</evidence>
<dbReference type="GO" id="GO:0051302">
    <property type="term" value="P:regulation of cell division"/>
    <property type="evidence" value="ECO:0007669"/>
    <property type="project" value="InterPro"/>
</dbReference>
<dbReference type="GO" id="GO:0000902">
    <property type="term" value="P:cell morphogenesis"/>
    <property type="evidence" value="ECO:0007669"/>
    <property type="project" value="InterPro"/>
</dbReference>
<dbReference type="PANTHER" id="PTHR34108">
    <property type="entry name" value="SEPTUM SITE-DETERMINING PROTEIN MINC"/>
    <property type="match status" value="1"/>
</dbReference>
<dbReference type="GO" id="GO:1901891">
    <property type="term" value="P:regulation of cell septum assembly"/>
    <property type="evidence" value="ECO:0007669"/>
    <property type="project" value="InterPro"/>
</dbReference>
<dbReference type="GO" id="GO:0000917">
    <property type="term" value="P:division septum assembly"/>
    <property type="evidence" value="ECO:0007669"/>
    <property type="project" value="UniProtKB-KW"/>
</dbReference>
<dbReference type="InterPro" id="IPR036145">
    <property type="entry name" value="MinC_C_sf"/>
</dbReference>
<dbReference type="Proteomes" id="UP000256329">
    <property type="component" value="Unassembled WGS sequence"/>
</dbReference>
<dbReference type="OrthoDB" id="9790810at2"/>
<evidence type="ECO:0000259" key="8">
    <source>
        <dbReference type="Pfam" id="PF03775"/>
    </source>
</evidence>
<name>A0A3D8P3D7_9THEO</name>
<proteinExistence type="inferred from homology"/>
<sequence>MSRSGISIKGTREGLVIFLDAGYDLEEWKQNLKRHLESARGFFQGARFLLHPRRELPAEQEKEIVELVSRYGLIYLGRKKVGTALATRTQPRPPAEANTHLYRSHVRAGQIVSAAENLVVVGDVHPGARVEAGGSVIVCGNLRGEVAAGKDGNPSAVIVAYRFAPLRLSIAGVSAPPPPSSLVMVKARLEGKSILLEPLFPHR</sequence>
<dbReference type="Pfam" id="PF05209">
    <property type="entry name" value="MinC_N"/>
    <property type="match status" value="1"/>
</dbReference>
<dbReference type="AlphaFoldDB" id="A0A3D8P3D7"/>
<dbReference type="InterPro" id="IPR007874">
    <property type="entry name" value="MinC_N"/>
</dbReference>
<dbReference type="PANTHER" id="PTHR34108:SF1">
    <property type="entry name" value="SEPTUM SITE-DETERMINING PROTEIN MINC"/>
    <property type="match status" value="1"/>
</dbReference>
<dbReference type="RefSeq" id="WP_115793002.1">
    <property type="nucleotide sequence ID" value="NZ_QSLN01000012.1"/>
</dbReference>
<dbReference type="EMBL" id="QSLN01000012">
    <property type="protein sequence ID" value="RDV82109.1"/>
    <property type="molecule type" value="Genomic_DNA"/>
</dbReference>
<feature type="domain" description="Septum formation inhibitor MinC C-terminal" evidence="8">
    <location>
        <begin position="102"/>
        <end position="176"/>
    </location>
</feature>
<accession>A0A3D8P3D7</accession>
<evidence type="ECO:0000256" key="2">
    <source>
        <dbReference type="ARBA" id="ARBA00022618"/>
    </source>
</evidence>
<organism evidence="10 11">
    <name type="scientific">Ammonifex thiophilus</name>
    <dbReference type="NCBI Taxonomy" id="444093"/>
    <lineage>
        <taxon>Bacteria</taxon>
        <taxon>Bacillati</taxon>
        <taxon>Bacillota</taxon>
        <taxon>Clostridia</taxon>
        <taxon>Thermoanaerobacterales</taxon>
        <taxon>Thermoanaerobacteraceae</taxon>
        <taxon>Ammonifex</taxon>
    </lineage>
</organism>
<evidence type="ECO:0000256" key="6">
    <source>
        <dbReference type="ARBA" id="ARBA00046874"/>
    </source>
</evidence>
<protein>
    <recommendedName>
        <fullName evidence="7">Probable septum site-determining protein MinC</fullName>
    </recommendedName>
</protein>
<comment type="function">
    <text evidence="5 7">Cell division inhibitor that blocks the formation of polar Z ring septums. Rapidly oscillates between the poles of the cell to destabilize FtsZ filaments that have formed before they mature into polar Z rings. Prevents FtsZ polymerization.</text>
</comment>
<dbReference type="Gene3D" id="3.30.160.540">
    <property type="match status" value="1"/>
</dbReference>
<evidence type="ECO:0000313" key="10">
    <source>
        <dbReference type="EMBL" id="RDV82109.1"/>
    </source>
</evidence>
<evidence type="ECO:0000256" key="5">
    <source>
        <dbReference type="ARBA" id="ARBA00025606"/>
    </source>
</evidence>
<dbReference type="InterPro" id="IPR013033">
    <property type="entry name" value="MinC"/>
</dbReference>